<dbReference type="EMBL" id="JARKIE010000196">
    <property type="protein sequence ID" value="KAJ7668209.1"/>
    <property type="molecule type" value="Genomic_DNA"/>
</dbReference>
<dbReference type="GO" id="GO:0060963">
    <property type="term" value="P:positive regulation of ribosomal protein gene transcription by RNA polymerase II"/>
    <property type="evidence" value="ECO:0007669"/>
    <property type="project" value="TreeGrafter"/>
</dbReference>
<evidence type="ECO:0000256" key="1">
    <source>
        <dbReference type="SAM" id="MobiDB-lite"/>
    </source>
</evidence>
<keyword evidence="4" id="KW-1185">Reference proteome</keyword>
<dbReference type="AlphaFoldDB" id="A0AAD7G998"/>
<evidence type="ECO:0000313" key="4">
    <source>
        <dbReference type="Proteomes" id="UP001221757"/>
    </source>
</evidence>
<dbReference type="Proteomes" id="UP001221757">
    <property type="component" value="Unassembled WGS sequence"/>
</dbReference>
<feature type="domain" description="Transcription activator GCR1-like" evidence="2">
    <location>
        <begin position="148"/>
        <end position="215"/>
    </location>
</feature>
<name>A0AAD7G998_MYCRO</name>
<protein>
    <recommendedName>
        <fullName evidence="2">Transcription activator GCR1-like domain-containing protein</fullName>
    </recommendedName>
</protein>
<dbReference type="GO" id="GO:0000981">
    <property type="term" value="F:DNA-binding transcription factor activity, RNA polymerase II-specific"/>
    <property type="evidence" value="ECO:0007669"/>
    <property type="project" value="TreeGrafter"/>
</dbReference>
<dbReference type="PANTHER" id="PTHR37784:SF1">
    <property type="entry name" value="GLYCOLYTIC GENES TRANSCRIPTIONAL ACTIVATOR GCR1"/>
    <property type="match status" value="1"/>
</dbReference>
<dbReference type="InterPro" id="IPR022210">
    <property type="entry name" value="TF_GCR1-like"/>
</dbReference>
<sequence>MEGMNQQINLMTSRRSHSTGELVAPSPLPPSFVPPPPSIDRGTIFPSSCHATPVAIPSSNPIPYPSPSLFSTSHSIPDAFGNLVLHSPSDFCPVPSPASKPSGATSIPFLDSKIIVGGMQINKVQLAVWNGKFDDARLRKHQWEWPTSTITAIWDEWASGLNGFLAVRDLEERWGARWRRNNSGQKTEMGRRKKVIQLIEKLAAKPNWNLALALRFILTMEIGRPEISVNTFRKVRWRVGLLQSTTSFLHPIPSSRVVQLMEFLPFIGIILRDDRDNAPPLRQIYWLGPYQVARTLAARIDQ</sequence>
<reference evidence="3" key="1">
    <citation type="submission" date="2023-03" db="EMBL/GenBank/DDBJ databases">
        <title>Massive genome expansion in bonnet fungi (Mycena s.s.) driven by repeated elements and novel gene families across ecological guilds.</title>
        <authorList>
            <consortium name="Lawrence Berkeley National Laboratory"/>
            <person name="Harder C.B."/>
            <person name="Miyauchi S."/>
            <person name="Viragh M."/>
            <person name="Kuo A."/>
            <person name="Thoen E."/>
            <person name="Andreopoulos B."/>
            <person name="Lu D."/>
            <person name="Skrede I."/>
            <person name="Drula E."/>
            <person name="Henrissat B."/>
            <person name="Morin E."/>
            <person name="Kohler A."/>
            <person name="Barry K."/>
            <person name="LaButti K."/>
            <person name="Morin E."/>
            <person name="Salamov A."/>
            <person name="Lipzen A."/>
            <person name="Mereny Z."/>
            <person name="Hegedus B."/>
            <person name="Baldrian P."/>
            <person name="Stursova M."/>
            <person name="Weitz H."/>
            <person name="Taylor A."/>
            <person name="Grigoriev I.V."/>
            <person name="Nagy L.G."/>
            <person name="Martin F."/>
            <person name="Kauserud H."/>
        </authorList>
    </citation>
    <scope>NUCLEOTIDE SEQUENCE</scope>
    <source>
        <strain evidence="3">CBHHK067</strain>
    </source>
</reference>
<feature type="region of interest" description="Disordered" evidence="1">
    <location>
        <begin position="1"/>
        <end position="30"/>
    </location>
</feature>
<comment type="caution">
    <text evidence="3">The sequence shown here is derived from an EMBL/GenBank/DDBJ whole genome shotgun (WGS) entry which is preliminary data.</text>
</comment>
<proteinExistence type="predicted"/>
<dbReference type="PANTHER" id="PTHR37784">
    <property type="entry name" value="PROTEIN MSN1"/>
    <property type="match status" value="1"/>
</dbReference>
<dbReference type="GO" id="GO:0000978">
    <property type="term" value="F:RNA polymerase II cis-regulatory region sequence-specific DNA binding"/>
    <property type="evidence" value="ECO:0007669"/>
    <property type="project" value="TreeGrafter"/>
</dbReference>
<organism evidence="3 4">
    <name type="scientific">Mycena rosella</name>
    <name type="common">Pink bonnet</name>
    <name type="synonym">Agaricus rosellus</name>
    <dbReference type="NCBI Taxonomy" id="1033263"/>
    <lineage>
        <taxon>Eukaryota</taxon>
        <taxon>Fungi</taxon>
        <taxon>Dikarya</taxon>
        <taxon>Basidiomycota</taxon>
        <taxon>Agaricomycotina</taxon>
        <taxon>Agaricomycetes</taxon>
        <taxon>Agaricomycetidae</taxon>
        <taxon>Agaricales</taxon>
        <taxon>Marasmiineae</taxon>
        <taxon>Mycenaceae</taxon>
        <taxon>Mycena</taxon>
    </lineage>
</organism>
<evidence type="ECO:0000259" key="2">
    <source>
        <dbReference type="Pfam" id="PF12550"/>
    </source>
</evidence>
<evidence type="ECO:0000313" key="3">
    <source>
        <dbReference type="EMBL" id="KAJ7668209.1"/>
    </source>
</evidence>
<dbReference type="Pfam" id="PF12550">
    <property type="entry name" value="GCR1_C"/>
    <property type="match status" value="1"/>
</dbReference>
<dbReference type="InterPro" id="IPR052146">
    <property type="entry name" value="HOT1"/>
</dbReference>
<gene>
    <name evidence="3" type="ORF">B0H17DRAFT_1142560</name>
</gene>
<feature type="compositionally biased region" description="Polar residues" evidence="1">
    <location>
        <begin position="1"/>
        <end position="13"/>
    </location>
</feature>
<accession>A0AAD7G998</accession>